<sequence>MIHFWDDLDVGRGDLTAAQWAVLEPLLPVGKKLGRPPRWTKRQLIDGIRWRTRTGAPWRDVPERYGKWETVYGLFRRWQRDGTWARIVTDLQARADAAGLITWDVSVDSTVARAHQHAAGVRKKGRNRRSHRAGCTMNPQITGSADRAAG</sequence>
<name>A0ABP8UUR7_9ACTN</name>
<dbReference type="EMBL" id="BAABHK010000026">
    <property type="protein sequence ID" value="GAA4639244.1"/>
    <property type="molecule type" value="Genomic_DNA"/>
</dbReference>
<dbReference type="PANTHER" id="PTHR46637">
    <property type="entry name" value="TIS1421-TRANSPOSASE PROTEIN A"/>
    <property type="match status" value="1"/>
</dbReference>
<keyword evidence="4" id="KW-1185">Reference proteome</keyword>
<evidence type="ECO:0000313" key="3">
    <source>
        <dbReference type="EMBL" id="GAA4639244.1"/>
    </source>
</evidence>
<feature type="domain" description="Insertion element IS402-like" evidence="2">
    <location>
        <begin position="15"/>
        <end position="87"/>
    </location>
</feature>
<dbReference type="InterPro" id="IPR052909">
    <property type="entry name" value="Transposase_6_like"/>
</dbReference>
<evidence type="ECO:0000313" key="4">
    <source>
        <dbReference type="Proteomes" id="UP001501442"/>
    </source>
</evidence>
<comment type="caution">
    <text evidence="3">The sequence shown here is derived from an EMBL/GenBank/DDBJ whole genome shotgun (WGS) entry which is preliminary data.</text>
</comment>
<evidence type="ECO:0000259" key="2">
    <source>
        <dbReference type="Pfam" id="PF13340"/>
    </source>
</evidence>
<dbReference type="Proteomes" id="UP001501442">
    <property type="component" value="Unassembled WGS sequence"/>
</dbReference>
<dbReference type="InterPro" id="IPR025161">
    <property type="entry name" value="IS402-like_dom"/>
</dbReference>
<feature type="region of interest" description="Disordered" evidence="1">
    <location>
        <begin position="121"/>
        <end position="150"/>
    </location>
</feature>
<gene>
    <name evidence="3" type="ORF">GCM10023196_100110</name>
</gene>
<dbReference type="PANTHER" id="PTHR46637:SF1">
    <property type="entry name" value="BLL5188 PROTEIN"/>
    <property type="match status" value="1"/>
</dbReference>
<dbReference type="Pfam" id="PF13340">
    <property type="entry name" value="DUF4096"/>
    <property type="match status" value="1"/>
</dbReference>
<protein>
    <recommendedName>
        <fullName evidence="2">Insertion element IS402-like domain-containing protein</fullName>
    </recommendedName>
</protein>
<reference evidence="4" key="1">
    <citation type="journal article" date="2019" name="Int. J. Syst. Evol. Microbiol.">
        <title>The Global Catalogue of Microorganisms (GCM) 10K type strain sequencing project: providing services to taxonomists for standard genome sequencing and annotation.</title>
        <authorList>
            <consortium name="The Broad Institute Genomics Platform"/>
            <consortium name="The Broad Institute Genome Sequencing Center for Infectious Disease"/>
            <person name="Wu L."/>
            <person name="Ma J."/>
        </authorList>
    </citation>
    <scope>NUCLEOTIDE SEQUENCE [LARGE SCALE GENOMIC DNA]</scope>
    <source>
        <strain evidence="4">JCM 17939</strain>
    </source>
</reference>
<evidence type="ECO:0000256" key="1">
    <source>
        <dbReference type="SAM" id="MobiDB-lite"/>
    </source>
</evidence>
<accession>A0ABP8UUR7</accession>
<organism evidence="3 4">
    <name type="scientific">Actinoallomurus vinaceus</name>
    <dbReference type="NCBI Taxonomy" id="1080074"/>
    <lineage>
        <taxon>Bacteria</taxon>
        <taxon>Bacillati</taxon>
        <taxon>Actinomycetota</taxon>
        <taxon>Actinomycetes</taxon>
        <taxon>Streptosporangiales</taxon>
        <taxon>Thermomonosporaceae</taxon>
        <taxon>Actinoallomurus</taxon>
    </lineage>
</organism>
<dbReference type="NCBIfam" id="NF033580">
    <property type="entry name" value="transpos_IS5_3"/>
    <property type="match status" value="1"/>
</dbReference>
<proteinExistence type="predicted"/>
<feature type="compositionally biased region" description="Basic residues" evidence="1">
    <location>
        <begin position="121"/>
        <end position="132"/>
    </location>
</feature>